<dbReference type="InterPro" id="IPR015414">
    <property type="entry name" value="TMEM64"/>
</dbReference>
<protein>
    <recommendedName>
        <fullName evidence="6">TVP38/TMEM64 family membrane protein</fullName>
    </recommendedName>
</protein>
<evidence type="ECO:0000256" key="2">
    <source>
        <dbReference type="ARBA" id="ARBA00022475"/>
    </source>
</evidence>
<keyword evidence="5 6" id="KW-0472">Membrane</keyword>
<keyword evidence="10" id="KW-1185">Reference proteome</keyword>
<feature type="region of interest" description="Disordered" evidence="7">
    <location>
        <begin position="214"/>
        <end position="236"/>
    </location>
</feature>
<dbReference type="GO" id="GO:0005886">
    <property type="term" value="C:plasma membrane"/>
    <property type="evidence" value="ECO:0007669"/>
    <property type="project" value="UniProtKB-SubCell"/>
</dbReference>
<evidence type="ECO:0000256" key="7">
    <source>
        <dbReference type="SAM" id="MobiDB-lite"/>
    </source>
</evidence>
<evidence type="ECO:0000256" key="1">
    <source>
        <dbReference type="ARBA" id="ARBA00004651"/>
    </source>
</evidence>
<dbReference type="EMBL" id="JADEWZ010000042">
    <property type="protein sequence ID" value="MBE9118289.1"/>
    <property type="molecule type" value="Genomic_DNA"/>
</dbReference>
<dbReference type="Proteomes" id="UP000654482">
    <property type="component" value="Unassembled WGS sequence"/>
</dbReference>
<dbReference type="PANTHER" id="PTHR12677">
    <property type="entry name" value="GOLGI APPARATUS MEMBRANE PROTEIN TVP38-RELATED"/>
    <property type="match status" value="1"/>
</dbReference>
<evidence type="ECO:0000313" key="10">
    <source>
        <dbReference type="Proteomes" id="UP000654482"/>
    </source>
</evidence>
<name>A0A8J7E455_9CYAN</name>
<gene>
    <name evidence="9" type="ORF">IQ249_20565</name>
</gene>
<dbReference type="AlphaFoldDB" id="A0A8J7E455"/>
<dbReference type="RefSeq" id="WP_194031376.1">
    <property type="nucleotide sequence ID" value="NZ_JADEWZ010000042.1"/>
</dbReference>
<evidence type="ECO:0000313" key="9">
    <source>
        <dbReference type="EMBL" id="MBE9118289.1"/>
    </source>
</evidence>
<feature type="domain" description="VTT" evidence="8">
    <location>
        <begin position="60"/>
        <end position="176"/>
    </location>
</feature>
<feature type="transmembrane region" description="Helical" evidence="6">
    <location>
        <begin position="72"/>
        <end position="96"/>
    </location>
</feature>
<sequence>MKAKSSTLLLLIYCIVVTVAGIYLIGRFDREQIELWLTQAGIWAPIIYIILYTIGTLLILPSTPLNLSGGAVFGVVEGTLWTTVAAIIAAMVAFAFTRTIGREWVANKLAGRWEAIDAEMRQGGLFYMFAIRLLPLIPYGIVNFAAGLTSIRVRDYLIGTLLGTVPGILPFVMIGASVQDLKKGDVVPLLIALALTGILVGVATWYRRRRQSPEQALKQVESKRQNQGRRGDGETG</sequence>
<proteinExistence type="inferred from homology"/>
<feature type="transmembrane region" description="Helical" evidence="6">
    <location>
        <begin position="40"/>
        <end position="60"/>
    </location>
</feature>
<keyword evidence="3 6" id="KW-0812">Transmembrane</keyword>
<keyword evidence="2 6" id="KW-1003">Cell membrane</keyword>
<accession>A0A8J7E455</accession>
<evidence type="ECO:0000256" key="6">
    <source>
        <dbReference type="RuleBase" id="RU366058"/>
    </source>
</evidence>
<feature type="transmembrane region" description="Helical" evidence="6">
    <location>
        <begin position="156"/>
        <end position="174"/>
    </location>
</feature>
<feature type="transmembrane region" description="Helical" evidence="6">
    <location>
        <begin position="7"/>
        <end position="28"/>
    </location>
</feature>
<dbReference type="PANTHER" id="PTHR12677:SF59">
    <property type="entry name" value="GOLGI APPARATUS MEMBRANE PROTEIN TVP38-RELATED"/>
    <property type="match status" value="1"/>
</dbReference>
<evidence type="ECO:0000256" key="3">
    <source>
        <dbReference type="ARBA" id="ARBA00022692"/>
    </source>
</evidence>
<reference evidence="9" key="1">
    <citation type="submission" date="2020-10" db="EMBL/GenBank/DDBJ databases">
        <authorList>
            <person name="Castelo-Branco R."/>
            <person name="Eusebio N."/>
            <person name="Adriana R."/>
            <person name="Vieira A."/>
            <person name="Brugerolle De Fraissinette N."/>
            <person name="Rezende De Castro R."/>
            <person name="Schneider M.P."/>
            <person name="Vasconcelos V."/>
            <person name="Leao P.N."/>
        </authorList>
    </citation>
    <scope>NUCLEOTIDE SEQUENCE</scope>
    <source>
        <strain evidence="9">LEGE 07157</strain>
    </source>
</reference>
<dbReference type="Pfam" id="PF09335">
    <property type="entry name" value="VTT_dom"/>
    <property type="match status" value="1"/>
</dbReference>
<evidence type="ECO:0000256" key="5">
    <source>
        <dbReference type="ARBA" id="ARBA00023136"/>
    </source>
</evidence>
<feature type="compositionally biased region" description="Basic and acidic residues" evidence="7">
    <location>
        <begin position="220"/>
        <end position="236"/>
    </location>
</feature>
<comment type="subcellular location">
    <subcellularLocation>
        <location evidence="1 6">Cell membrane</location>
        <topology evidence="1 6">Multi-pass membrane protein</topology>
    </subcellularLocation>
</comment>
<dbReference type="InterPro" id="IPR032816">
    <property type="entry name" value="VTT_dom"/>
</dbReference>
<organism evidence="9 10">
    <name type="scientific">Lusitaniella coriacea LEGE 07157</name>
    <dbReference type="NCBI Taxonomy" id="945747"/>
    <lineage>
        <taxon>Bacteria</taxon>
        <taxon>Bacillati</taxon>
        <taxon>Cyanobacteriota</taxon>
        <taxon>Cyanophyceae</taxon>
        <taxon>Spirulinales</taxon>
        <taxon>Lusitaniellaceae</taxon>
        <taxon>Lusitaniella</taxon>
    </lineage>
</organism>
<comment type="caution">
    <text evidence="9">The sequence shown here is derived from an EMBL/GenBank/DDBJ whole genome shotgun (WGS) entry which is preliminary data.</text>
</comment>
<comment type="similarity">
    <text evidence="6">Belongs to the TVP38/TMEM64 family.</text>
</comment>
<evidence type="ECO:0000259" key="8">
    <source>
        <dbReference type="Pfam" id="PF09335"/>
    </source>
</evidence>
<keyword evidence="4 6" id="KW-1133">Transmembrane helix</keyword>
<evidence type="ECO:0000256" key="4">
    <source>
        <dbReference type="ARBA" id="ARBA00022989"/>
    </source>
</evidence>
<feature type="transmembrane region" description="Helical" evidence="6">
    <location>
        <begin position="186"/>
        <end position="206"/>
    </location>
</feature>
<feature type="transmembrane region" description="Helical" evidence="6">
    <location>
        <begin position="125"/>
        <end position="144"/>
    </location>
</feature>